<dbReference type="AlphaFoldDB" id="A0AA35SSI5"/>
<name>A0AA35SSI5_GEOBA</name>
<feature type="compositionally biased region" description="Basic residues" evidence="6">
    <location>
        <begin position="11"/>
        <end position="20"/>
    </location>
</feature>
<evidence type="ECO:0000313" key="8">
    <source>
        <dbReference type="EMBL" id="CAI8034578.1"/>
    </source>
</evidence>
<comment type="caution">
    <text evidence="8">The sequence shown here is derived from an EMBL/GenBank/DDBJ whole genome shotgun (WGS) entry which is preliminary data.</text>
</comment>
<evidence type="ECO:0000256" key="3">
    <source>
        <dbReference type="ARBA" id="ARBA00022771"/>
    </source>
</evidence>
<dbReference type="Pfam" id="PF14645">
    <property type="entry name" value="Chibby"/>
    <property type="match status" value="1"/>
</dbReference>
<evidence type="ECO:0000256" key="6">
    <source>
        <dbReference type="SAM" id="MobiDB-lite"/>
    </source>
</evidence>
<dbReference type="PANTHER" id="PTHR23215:SF0">
    <property type="entry name" value="BUB3-INTERACTING AND GLEBS MOTIF-CONTAINING PROTEIN ZNF207"/>
    <property type="match status" value="1"/>
</dbReference>
<dbReference type="PANTHER" id="PTHR23215">
    <property type="entry name" value="ZINC FINGER PROTEIN 207"/>
    <property type="match status" value="1"/>
</dbReference>
<dbReference type="InterPro" id="IPR013087">
    <property type="entry name" value="Znf_C2H2_type"/>
</dbReference>
<dbReference type="GO" id="GO:0008270">
    <property type="term" value="F:zinc ion binding"/>
    <property type="evidence" value="ECO:0007669"/>
    <property type="project" value="UniProtKB-KW"/>
</dbReference>
<evidence type="ECO:0000256" key="4">
    <source>
        <dbReference type="ARBA" id="ARBA00022833"/>
    </source>
</evidence>
<evidence type="ECO:0000313" key="9">
    <source>
        <dbReference type="Proteomes" id="UP001174909"/>
    </source>
</evidence>
<proteinExistence type="predicted"/>
<dbReference type="GO" id="GO:0005634">
    <property type="term" value="C:nucleus"/>
    <property type="evidence" value="ECO:0007669"/>
    <property type="project" value="UniProtKB-SubCell"/>
</dbReference>
<dbReference type="Proteomes" id="UP001174909">
    <property type="component" value="Unassembled WGS sequence"/>
</dbReference>
<keyword evidence="9" id="KW-1185">Reference proteome</keyword>
<organism evidence="8 9">
    <name type="scientific">Geodia barretti</name>
    <name type="common">Barrett's horny sponge</name>
    <dbReference type="NCBI Taxonomy" id="519541"/>
    <lineage>
        <taxon>Eukaryota</taxon>
        <taxon>Metazoa</taxon>
        <taxon>Porifera</taxon>
        <taxon>Demospongiae</taxon>
        <taxon>Heteroscleromorpha</taxon>
        <taxon>Tetractinellida</taxon>
        <taxon>Astrophorina</taxon>
        <taxon>Geodiidae</taxon>
        <taxon>Geodia</taxon>
    </lineage>
</organism>
<keyword evidence="2" id="KW-0479">Metal-binding</keyword>
<keyword evidence="5" id="KW-0539">Nucleus</keyword>
<evidence type="ECO:0000256" key="2">
    <source>
        <dbReference type="ARBA" id="ARBA00022723"/>
    </source>
</evidence>
<comment type="subcellular location">
    <subcellularLocation>
        <location evidence="1">Nucleus</location>
    </subcellularLocation>
</comment>
<sequence>MPIFSRSSFRTPRKPVRRKGGSLPNISQLDDTAFSVDSLRLDGGPITMKLGGHEFIFEDGQWIIGGSQEPVATRESSQLQKQYLKVLEENNLLRYCNREFDDDKVLIYHQKAKHFKCHICHKKLYTAPGLAIHCSQVHKETITKVPNAISGKDNIELEIFGLEGIPEGDRIAHELAIQGVARPSLDDEPPAKKPHLGGAATGMMYTAPVIPGMGPPVIMYGMAPPGMSPHGPMGMPPAPRMPPPGMQAPPPTRPLFPSAGPSTQPPHSSQPGSGVPRPTFPAYQNTPPASSSSVAVAPPPLATLPDVPLRPVVKVPPVGANSKLVHPEDDISMEEVRSRLPKYRKAKPTAQLVAPAMPLPPLHQQPPPAPLMRPAGPPPPGRPPMTGPPMIRPGMGPPPPMGPPRPMIHPGMGPPPGMPPPPRMPPNLGAPPPRIH</sequence>
<feature type="compositionally biased region" description="Pro residues" evidence="6">
    <location>
        <begin position="234"/>
        <end position="254"/>
    </location>
</feature>
<feature type="region of interest" description="Disordered" evidence="6">
    <location>
        <begin position="357"/>
        <end position="436"/>
    </location>
</feature>
<feature type="region of interest" description="Disordered" evidence="6">
    <location>
        <begin position="1"/>
        <end position="23"/>
    </location>
</feature>
<feature type="compositionally biased region" description="Polar residues" evidence="6">
    <location>
        <begin position="260"/>
        <end position="272"/>
    </location>
</feature>
<keyword evidence="4" id="KW-0862">Zinc</keyword>
<feature type="compositionally biased region" description="Polar residues" evidence="6">
    <location>
        <begin position="1"/>
        <end position="10"/>
    </location>
</feature>
<evidence type="ECO:0000256" key="5">
    <source>
        <dbReference type="ARBA" id="ARBA00023242"/>
    </source>
</evidence>
<dbReference type="InterPro" id="IPR028118">
    <property type="entry name" value="Chibby_fam"/>
</dbReference>
<dbReference type="EMBL" id="CASHTH010002741">
    <property type="protein sequence ID" value="CAI8034578.1"/>
    <property type="molecule type" value="Genomic_DNA"/>
</dbReference>
<protein>
    <submittedName>
        <fullName evidence="8">BUB3-interacting and GLEBS motif-containing protein ZNF207</fullName>
    </submittedName>
</protein>
<gene>
    <name evidence="8" type="ORF">GBAR_LOCUS19453</name>
</gene>
<dbReference type="CDD" id="cd20908">
    <property type="entry name" value="SUF4-like"/>
    <property type="match status" value="1"/>
</dbReference>
<evidence type="ECO:0000259" key="7">
    <source>
        <dbReference type="PROSITE" id="PS00028"/>
    </source>
</evidence>
<reference evidence="8" key="1">
    <citation type="submission" date="2023-03" db="EMBL/GenBank/DDBJ databases">
        <authorList>
            <person name="Steffen K."/>
            <person name="Cardenas P."/>
        </authorList>
    </citation>
    <scope>NUCLEOTIDE SEQUENCE</scope>
</reference>
<evidence type="ECO:0000256" key="1">
    <source>
        <dbReference type="ARBA" id="ARBA00004123"/>
    </source>
</evidence>
<dbReference type="PRINTS" id="PR01217">
    <property type="entry name" value="PRICHEXTENSN"/>
</dbReference>
<keyword evidence="3" id="KW-0863">Zinc-finger</keyword>
<feature type="domain" description="C2H2-type" evidence="7">
    <location>
        <begin position="117"/>
        <end position="138"/>
    </location>
</feature>
<feature type="region of interest" description="Disordered" evidence="6">
    <location>
        <begin position="231"/>
        <end position="295"/>
    </location>
</feature>
<dbReference type="PROSITE" id="PS00028">
    <property type="entry name" value="ZINC_FINGER_C2H2_1"/>
    <property type="match status" value="1"/>
</dbReference>
<accession>A0AA35SSI5</accession>